<gene>
    <name evidence="1" type="ORF">K788_00003695</name>
</gene>
<evidence type="ECO:0000313" key="1">
    <source>
        <dbReference type="EMBL" id="ALL68241.1"/>
    </source>
</evidence>
<proteinExistence type="predicted"/>
<dbReference type="AlphaFoldDB" id="A0A0P0RIA5"/>
<dbReference type="EMBL" id="CP012747">
    <property type="protein sequence ID" value="ALL68241.1"/>
    <property type="molecule type" value="Genomic_DNA"/>
</dbReference>
<evidence type="ECO:0000313" key="2">
    <source>
        <dbReference type="Proteomes" id="UP000019146"/>
    </source>
</evidence>
<organism evidence="1 2">
    <name type="scientific">Paraburkholderia caribensis MBA4</name>
    <dbReference type="NCBI Taxonomy" id="1323664"/>
    <lineage>
        <taxon>Bacteria</taxon>
        <taxon>Pseudomonadati</taxon>
        <taxon>Pseudomonadota</taxon>
        <taxon>Betaproteobacteria</taxon>
        <taxon>Burkholderiales</taxon>
        <taxon>Burkholderiaceae</taxon>
        <taxon>Paraburkholderia</taxon>
    </lineage>
</organism>
<protein>
    <submittedName>
        <fullName evidence="1">Uncharacterized protein</fullName>
    </submittedName>
</protein>
<dbReference type="Proteomes" id="UP000019146">
    <property type="component" value="Chromosome 2"/>
</dbReference>
<accession>A0A0P0RIA5</accession>
<dbReference type="KEGG" id="bcai:K788_00003695"/>
<sequence>MEEWIRCGAIDHELANAILEATRPGLNTLVIDGQAYRFIRVFAQAGNLGAVVFTPA</sequence>
<reference evidence="1 2" key="1">
    <citation type="journal article" date="2014" name="Genome Announc.">
        <title>Draft Genome Sequence of the Haloacid-Degrading Burkholderia caribensis Strain MBA4.</title>
        <authorList>
            <person name="Pan Y."/>
            <person name="Kong K.F."/>
            <person name="Tsang J.S."/>
        </authorList>
    </citation>
    <scope>NUCLEOTIDE SEQUENCE [LARGE SCALE GENOMIC DNA]</scope>
    <source>
        <strain evidence="1 2">MBA4</strain>
    </source>
</reference>
<name>A0A0P0RIA5_9BURK</name>